<dbReference type="InterPro" id="IPR058352">
    <property type="entry name" value="DUF8039"/>
</dbReference>
<reference evidence="3" key="1">
    <citation type="submission" date="2018-04" db="EMBL/GenBank/DDBJ databases">
        <title>WGS assembly of Panicum hallii.</title>
        <authorList>
            <person name="Lovell J."/>
            <person name="Jenkins J."/>
            <person name="Lowry D."/>
            <person name="Mamidi S."/>
            <person name="Sreedasyam A."/>
            <person name="Weng X."/>
            <person name="Barry K."/>
            <person name="Bonette J."/>
            <person name="Campitelli B."/>
            <person name="Daum C."/>
            <person name="Gordon S."/>
            <person name="Gould B."/>
            <person name="Lipzen A."/>
            <person name="Macqueen A."/>
            <person name="Palacio-Mejia J."/>
            <person name="Plott C."/>
            <person name="Shakirov E."/>
            <person name="Shu S."/>
            <person name="Yoshinaga Y."/>
            <person name="Zane M."/>
            <person name="Rokhsar D."/>
            <person name="Grimwood J."/>
            <person name="Schmutz J."/>
            <person name="Juenger T."/>
        </authorList>
    </citation>
    <scope>NUCLEOTIDE SEQUENCE [LARGE SCALE GENOMIC DNA]</scope>
    <source>
        <strain evidence="3">FIL2</strain>
    </source>
</reference>
<feature type="region of interest" description="Disordered" evidence="1">
    <location>
        <begin position="1"/>
        <end position="37"/>
    </location>
</feature>
<dbReference type="EMBL" id="CM008048">
    <property type="protein sequence ID" value="PAN16117.1"/>
    <property type="molecule type" value="Genomic_DNA"/>
</dbReference>
<dbReference type="Proteomes" id="UP000243499">
    <property type="component" value="Chromosome 3"/>
</dbReference>
<dbReference type="Gramene" id="PAN16117">
    <property type="protein sequence ID" value="PAN16117"/>
    <property type="gene ID" value="PAHAL_3G037800"/>
</dbReference>
<proteinExistence type="predicted"/>
<sequence length="198" mass="21686">MSEERRSSFASTAAGASQSRGTERPSVSTSVEPDTIDGLARPTRCSLLVQVGGSSRLEVGKGLVYLGVSQLDDAQVSDVCVVVKIDLLHEFAKDIKLDVPPDDMTTTLRDAVARRVQWRRAGIDIDPADADSVLTTEPQPQSPPVLLTFSEPRPQLPDSWEMFPDPHPCVPTQPQITPLHLFRQSQLPLPRSQARLIL</sequence>
<dbReference type="PANTHER" id="PTHR33018:SF37">
    <property type="entry name" value="TRANSPOSASE TNP1_EN_SPM-LIKE DOMAIN-CONTAINING PROTEIN"/>
    <property type="match status" value="1"/>
</dbReference>
<accession>A0A2S3H5Z6</accession>
<name>A0A2S3H5Z6_9POAL</name>
<evidence type="ECO:0000259" key="2">
    <source>
        <dbReference type="Pfam" id="PF26133"/>
    </source>
</evidence>
<dbReference type="PANTHER" id="PTHR33018">
    <property type="entry name" value="OS10G0338966 PROTEIN-RELATED"/>
    <property type="match status" value="1"/>
</dbReference>
<organism evidence="3">
    <name type="scientific">Panicum hallii</name>
    <dbReference type="NCBI Taxonomy" id="206008"/>
    <lineage>
        <taxon>Eukaryota</taxon>
        <taxon>Viridiplantae</taxon>
        <taxon>Streptophyta</taxon>
        <taxon>Embryophyta</taxon>
        <taxon>Tracheophyta</taxon>
        <taxon>Spermatophyta</taxon>
        <taxon>Magnoliopsida</taxon>
        <taxon>Liliopsida</taxon>
        <taxon>Poales</taxon>
        <taxon>Poaceae</taxon>
        <taxon>PACMAD clade</taxon>
        <taxon>Panicoideae</taxon>
        <taxon>Panicodae</taxon>
        <taxon>Paniceae</taxon>
        <taxon>Panicinae</taxon>
        <taxon>Panicum</taxon>
        <taxon>Panicum sect. Panicum</taxon>
    </lineage>
</organism>
<evidence type="ECO:0000256" key="1">
    <source>
        <dbReference type="SAM" id="MobiDB-lite"/>
    </source>
</evidence>
<gene>
    <name evidence="3" type="ORF">PAHAL_3G037800</name>
</gene>
<dbReference type="Pfam" id="PF26133">
    <property type="entry name" value="DUF8039"/>
    <property type="match status" value="1"/>
</dbReference>
<dbReference type="AlphaFoldDB" id="A0A2S3H5Z6"/>
<feature type="compositionally biased region" description="Polar residues" evidence="1">
    <location>
        <begin position="8"/>
        <end position="32"/>
    </location>
</feature>
<evidence type="ECO:0000313" key="3">
    <source>
        <dbReference type="EMBL" id="PAN16117.1"/>
    </source>
</evidence>
<feature type="domain" description="DUF8039" evidence="2">
    <location>
        <begin position="35"/>
        <end position="125"/>
    </location>
</feature>
<protein>
    <recommendedName>
        <fullName evidence="2">DUF8039 domain-containing protein</fullName>
    </recommendedName>
</protein>